<proteinExistence type="predicted"/>
<dbReference type="PANTHER" id="PTHR45527">
    <property type="entry name" value="NONRIBOSOMAL PEPTIDE SYNTHETASE"/>
    <property type="match status" value="1"/>
</dbReference>
<evidence type="ECO:0000256" key="1">
    <source>
        <dbReference type="ARBA" id="ARBA00001957"/>
    </source>
</evidence>
<accession>A0A1Y6IUF5</accession>
<dbReference type="InterPro" id="IPR010071">
    <property type="entry name" value="AA_adenyl_dom"/>
</dbReference>
<dbReference type="Gene3D" id="2.30.38.10">
    <property type="entry name" value="Luciferase, Domain 3"/>
    <property type="match status" value="1"/>
</dbReference>
<dbReference type="SUPFAM" id="SSF56801">
    <property type="entry name" value="Acetyl-CoA synthetase-like"/>
    <property type="match status" value="1"/>
</dbReference>
<dbReference type="Gene3D" id="3.30.559.30">
    <property type="entry name" value="Nonribosomal peptide synthetase, condensation domain"/>
    <property type="match status" value="1"/>
</dbReference>
<dbReference type="GO" id="GO:0016779">
    <property type="term" value="F:nucleotidyltransferase activity"/>
    <property type="evidence" value="ECO:0007669"/>
    <property type="project" value="UniProtKB-KW"/>
</dbReference>
<dbReference type="InterPro" id="IPR000873">
    <property type="entry name" value="AMP-dep_synth/lig_dom"/>
</dbReference>
<evidence type="ECO:0000313" key="5">
    <source>
        <dbReference type="EMBL" id="MDW6003042.1"/>
    </source>
</evidence>
<dbReference type="SUPFAM" id="SSF47336">
    <property type="entry name" value="ACP-like"/>
    <property type="match status" value="1"/>
</dbReference>
<dbReference type="Gene3D" id="3.40.50.980">
    <property type="match status" value="2"/>
</dbReference>
<dbReference type="NCBIfam" id="TIGR01733">
    <property type="entry name" value="AA-adenyl-dom"/>
    <property type="match status" value="1"/>
</dbReference>
<dbReference type="FunFam" id="3.40.50.980:FF:000001">
    <property type="entry name" value="Non-ribosomal peptide synthetase"/>
    <property type="match status" value="1"/>
</dbReference>
<dbReference type="PROSITE" id="PS50075">
    <property type="entry name" value="CARRIER"/>
    <property type="match status" value="1"/>
</dbReference>
<dbReference type="EMBL" id="JAWRCO010000001">
    <property type="protein sequence ID" value="MDW6003042.1"/>
    <property type="molecule type" value="Genomic_DNA"/>
</dbReference>
<keyword evidence="8" id="KW-1185">Reference proteome</keyword>
<protein>
    <submittedName>
        <fullName evidence="6">Enterobactin synthase component F</fullName>
        <ecNumber evidence="6">2.7.7.-</ecNumber>
    </submittedName>
    <submittedName>
        <fullName evidence="5">Non-ribosomal peptide synthetase</fullName>
    </submittedName>
</protein>
<dbReference type="SMART" id="SM00823">
    <property type="entry name" value="PKS_PP"/>
    <property type="match status" value="1"/>
</dbReference>
<keyword evidence="6" id="KW-0808">Transferase</keyword>
<dbReference type="OrthoDB" id="9757559at2"/>
<dbReference type="Pfam" id="PF00501">
    <property type="entry name" value="AMP-binding"/>
    <property type="match status" value="1"/>
</dbReference>
<dbReference type="Proteomes" id="UP000196125">
    <property type="component" value="Unassembled WGS sequence"/>
</dbReference>
<organism evidence="6 7">
    <name type="scientific">Vibrio mangrovi</name>
    <dbReference type="NCBI Taxonomy" id="474394"/>
    <lineage>
        <taxon>Bacteria</taxon>
        <taxon>Pseudomonadati</taxon>
        <taxon>Pseudomonadota</taxon>
        <taxon>Gammaproteobacteria</taxon>
        <taxon>Vibrionales</taxon>
        <taxon>Vibrionaceae</taxon>
        <taxon>Vibrio</taxon>
    </lineage>
</organism>
<dbReference type="GO" id="GO:0009239">
    <property type="term" value="P:enterobactin biosynthetic process"/>
    <property type="evidence" value="ECO:0007669"/>
    <property type="project" value="TreeGrafter"/>
</dbReference>
<dbReference type="InterPro" id="IPR045851">
    <property type="entry name" value="AMP-bd_C_sf"/>
</dbReference>
<evidence type="ECO:0000313" key="7">
    <source>
        <dbReference type="Proteomes" id="UP000196125"/>
    </source>
</evidence>
<dbReference type="InterPro" id="IPR001242">
    <property type="entry name" value="Condensation_dom"/>
</dbReference>
<dbReference type="GO" id="GO:0031177">
    <property type="term" value="F:phosphopantetheine binding"/>
    <property type="evidence" value="ECO:0007669"/>
    <property type="project" value="InterPro"/>
</dbReference>
<dbReference type="FunFam" id="3.40.50.12780:FF:000012">
    <property type="entry name" value="Non-ribosomal peptide synthetase"/>
    <property type="match status" value="1"/>
</dbReference>
<evidence type="ECO:0000313" key="6">
    <source>
        <dbReference type="EMBL" id="SMS01284.1"/>
    </source>
</evidence>
<keyword evidence="3" id="KW-0597">Phosphoprotein</keyword>
<dbReference type="RefSeq" id="WP_087481325.1">
    <property type="nucleotide sequence ID" value="NZ_AP024883.1"/>
</dbReference>
<keyword evidence="2" id="KW-0596">Phosphopantetheine</keyword>
<keyword evidence="6" id="KW-0548">Nucleotidyltransferase</keyword>
<dbReference type="InterPro" id="IPR001031">
    <property type="entry name" value="Thioesterase"/>
</dbReference>
<dbReference type="InterPro" id="IPR009081">
    <property type="entry name" value="PP-bd_ACP"/>
</dbReference>
<gene>
    <name evidence="6" type="primary">entF</name>
    <name evidence="5" type="ORF">SBX37_09280</name>
    <name evidence="6" type="ORF">VIM7927_02566</name>
</gene>
<evidence type="ECO:0000259" key="4">
    <source>
        <dbReference type="PROSITE" id="PS50075"/>
    </source>
</evidence>
<dbReference type="SUPFAM" id="SSF52777">
    <property type="entry name" value="CoA-dependent acyltransferases"/>
    <property type="match status" value="2"/>
</dbReference>
<dbReference type="PANTHER" id="PTHR45527:SF1">
    <property type="entry name" value="FATTY ACID SYNTHASE"/>
    <property type="match status" value="1"/>
</dbReference>
<reference evidence="5 8" key="2">
    <citation type="submission" date="2023-11" db="EMBL/GenBank/DDBJ databases">
        <title>Plant-associative lifestyle of Vibrio porteresiae and its evolutionary dynamics.</title>
        <authorList>
            <person name="Rameshkumar N."/>
            <person name="Kirti K."/>
        </authorList>
    </citation>
    <scope>NUCLEOTIDE SEQUENCE [LARGE SCALE GENOMIC DNA]</scope>
    <source>
        <strain evidence="5 8">MSSRF38</strain>
    </source>
</reference>
<dbReference type="Pfam" id="PF00550">
    <property type="entry name" value="PP-binding"/>
    <property type="match status" value="1"/>
</dbReference>
<dbReference type="EMBL" id="FXXI01000004">
    <property type="protein sequence ID" value="SMS01284.1"/>
    <property type="molecule type" value="Genomic_DNA"/>
</dbReference>
<dbReference type="SUPFAM" id="SSF53474">
    <property type="entry name" value="alpha/beta-Hydrolases"/>
    <property type="match status" value="1"/>
</dbReference>
<dbReference type="FunFam" id="3.40.50.980:FF:000002">
    <property type="entry name" value="Enterobactin synthetase component F"/>
    <property type="match status" value="1"/>
</dbReference>
<dbReference type="PROSITE" id="PS00455">
    <property type="entry name" value="AMP_BINDING"/>
    <property type="match status" value="1"/>
</dbReference>
<reference evidence="6 7" key="1">
    <citation type="submission" date="2017-05" db="EMBL/GenBank/DDBJ databases">
        <authorList>
            <person name="Song R."/>
            <person name="Chenine A.L."/>
            <person name="Ruprecht R.M."/>
        </authorList>
    </citation>
    <scope>NUCLEOTIDE SEQUENCE [LARGE SCALE GENOMIC DNA]</scope>
    <source>
        <strain evidence="6 7">CECT 7927</strain>
    </source>
</reference>
<dbReference type="InterPro" id="IPR020845">
    <property type="entry name" value="AMP-binding_CS"/>
</dbReference>
<comment type="cofactor">
    <cofactor evidence="1">
        <name>pantetheine 4'-phosphate</name>
        <dbReference type="ChEBI" id="CHEBI:47942"/>
    </cofactor>
</comment>
<dbReference type="Gene3D" id="3.30.300.30">
    <property type="match status" value="1"/>
</dbReference>
<dbReference type="GO" id="GO:0009366">
    <property type="term" value="C:enterobactin synthetase complex"/>
    <property type="evidence" value="ECO:0007669"/>
    <property type="project" value="TreeGrafter"/>
</dbReference>
<dbReference type="Pfam" id="PF00668">
    <property type="entry name" value="Condensation"/>
    <property type="match status" value="1"/>
</dbReference>
<dbReference type="GO" id="GO:0043041">
    <property type="term" value="P:amino acid activation for nonribosomal peptide biosynthetic process"/>
    <property type="evidence" value="ECO:0007669"/>
    <property type="project" value="TreeGrafter"/>
</dbReference>
<dbReference type="Pfam" id="PF00975">
    <property type="entry name" value="Thioesterase"/>
    <property type="match status" value="1"/>
</dbReference>
<dbReference type="GO" id="GO:0047527">
    <property type="term" value="F:2,3-dihydroxybenzoate-serine ligase activity"/>
    <property type="evidence" value="ECO:0007669"/>
    <property type="project" value="TreeGrafter"/>
</dbReference>
<sequence>MNKFDSSSLVQYPLVAAQAGIWMADQLTTEANAYAVAHYVEINDALNTELFLQAIEHGLSQADTLHMIVTEKQGVPYQSFDPKKNLTPPQYLDLRTRPSPVRAALKMMEDDLSQDLRYQPDKDNCCHLLIRTGETQYFWYQRYHHLLVDGFGFATLSKYIAELYTALCHGQPLPAHSPFTSMGDVVAEYEDYQCGTKAAKDRQFWQDYLQDLPEPASLADQQLEVSQPSSTINRHQLHYSSRQLTPIYQLASQHRLNPSDLLIALVALWLGRLTNRSAFSLGMIWMRRVGSVALNACGPVINVLPFAVRSQPEMTVMELAKSLASEQKLIRRHQRYDSEQICRDAGFSVDTPLFGPVINFKMFDYHIDIAGTAGITHQLASGPVRDIEIALYLDPEQGFTLELLVNRARYKHSDITTHLNRFSLLFEAFCQSPELPLKDYPIRLDSEQKLIRQVNKTEYELPPETLKTALQNQARRTPNQTALLDENHQLNYHEVRTQVERLAGELYRQGVRRGDIVAVALPRSVHLTIALMATIEIGAAYLPLDTDYPQQRLAMMLEDATPSLLITTASLQDQFTTAQPCYLFEHLLDQSILPATEAELQSPVPDDPAYVIFTSGSTGRPKGVVISHRAIINRLRWMQYQYPLDSTDVVLQKTPCSFDVSVWEFFWSMMVGARLVMAPPQAHKDPAKLRDLIQSYRITTCHFVPSMLAAFVTDLNNPEQRQQCRSLTQVFCSGEALPTELCRQWQHLLKTPLHNLYGPTEAAVDVSYYPAFGKHLAELTGQHVPIGFPVWNTRLHILDQSLSPVPVGIAGDLYLAGTQLAQGYLNRDDLTRERFIIHPVSGERLYFTGDVARYRADGSIDYLGRSDDQLKLRGQRIELAEIDHAMRLLPGVQDAVCHACVLNQSAVVNGSDARQLVGYLITDGTTEPNLDTLRQQLADTLPAHMVPVTLVTLEQFPLSANGKLNRKALPLPQIIHEGGQRLPETPTEQQVAACFRQLLSLETVTATDDFFVLGGHSLLAMQLVARLRDDYGLHTTIGQVMTASTVEALARQIAHTQESQQTVIQAGFEPLLIFRDKPLGPKLFCIHPASGFAWQFSLLQRYLSHQWSIIGVQSPSSDGPLHQARDMDEIGAQHYQLIRRHQPHGPYYLLGYSLGGTLAHQIAARLEREEEQVAFLGLLDTYPPETQNWDRQTDEPKLDPEVLAEIDRERALFLAAQQQTGNHTVSEEQHRLFTQIEANYTDAIRLLATSYSWQFSGRATMFVATRTLAENLDVRHIWQPYVAELDAHHFDCSHVAMMTPEQFESIGPKLNELLHLSLQHDSAAYDSYRLSEMMLPGGKD</sequence>
<evidence type="ECO:0000256" key="2">
    <source>
        <dbReference type="ARBA" id="ARBA00022450"/>
    </source>
</evidence>
<dbReference type="SMART" id="SM00824">
    <property type="entry name" value="PKS_TE"/>
    <property type="match status" value="1"/>
</dbReference>
<name>A0A1Y6IUF5_9VIBR</name>
<feature type="domain" description="Carrier" evidence="4">
    <location>
        <begin position="982"/>
        <end position="1057"/>
    </location>
</feature>
<dbReference type="Gene3D" id="3.30.559.10">
    <property type="entry name" value="Chloramphenicol acetyltransferase-like domain"/>
    <property type="match status" value="1"/>
</dbReference>
<dbReference type="EC" id="2.7.7.-" evidence="6"/>
<dbReference type="InterPro" id="IPR020806">
    <property type="entry name" value="PKS_PP-bd"/>
</dbReference>
<dbReference type="InterPro" id="IPR036736">
    <property type="entry name" value="ACP-like_sf"/>
</dbReference>
<dbReference type="InterPro" id="IPR029058">
    <property type="entry name" value="AB_hydrolase_fold"/>
</dbReference>
<dbReference type="InterPro" id="IPR020802">
    <property type="entry name" value="TesA-like"/>
</dbReference>
<evidence type="ECO:0000313" key="8">
    <source>
        <dbReference type="Proteomes" id="UP001283366"/>
    </source>
</evidence>
<dbReference type="InterPro" id="IPR023213">
    <property type="entry name" value="CAT-like_dom_sf"/>
</dbReference>
<dbReference type="CDD" id="cd17646">
    <property type="entry name" value="A_NRPS_AB3403-like"/>
    <property type="match status" value="1"/>
</dbReference>
<dbReference type="Proteomes" id="UP001283366">
    <property type="component" value="Unassembled WGS sequence"/>
</dbReference>
<dbReference type="GO" id="GO:0005829">
    <property type="term" value="C:cytosol"/>
    <property type="evidence" value="ECO:0007669"/>
    <property type="project" value="TreeGrafter"/>
</dbReference>
<evidence type="ECO:0000256" key="3">
    <source>
        <dbReference type="ARBA" id="ARBA00022553"/>
    </source>
</evidence>
<dbReference type="Gene3D" id="3.40.50.1820">
    <property type="entry name" value="alpha/beta hydrolase"/>
    <property type="match status" value="1"/>
</dbReference>